<gene>
    <name evidence="8" type="ORF">SAMN05660472_02554</name>
</gene>
<dbReference type="GO" id="GO:0005886">
    <property type="term" value="C:plasma membrane"/>
    <property type="evidence" value="ECO:0007669"/>
    <property type="project" value="UniProtKB-SubCell"/>
</dbReference>
<proteinExistence type="predicted"/>
<dbReference type="RefSeq" id="WP_090554163.1">
    <property type="nucleotide sequence ID" value="NZ_FNFP01000007.1"/>
</dbReference>
<feature type="transmembrane region" description="Helical" evidence="6">
    <location>
        <begin position="295"/>
        <end position="313"/>
    </location>
</feature>
<keyword evidence="4 6" id="KW-1133">Transmembrane helix</keyword>
<evidence type="ECO:0000313" key="8">
    <source>
        <dbReference type="EMBL" id="SDL06684.1"/>
    </source>
</evidence>
<feature type="transmembrane region" description="Helical" evidence="6">
    <location>
        <begin position="109"/>
        <end position="128"/>
    </location>
</feature>
<organism evidence="8 9">
    <name type="scientific">Natronincola ferrireducens</name>
    <dbReference type="NCBI Taxonomy" id="393762"/>
    <lineage>
        <taxon>Bacteria</taxon>
        <taxon>Bacillati</taxon>
        <taxon>Bacillota</taxon>
        <taxon>Clostridia</taxon>
        <taxon>Peptostreptococcales</taxon>
        <taxon>Natronincolaceae</taxon>
        <taxon>Natronincola</taxon>
    </lineage>
</organism>
<feature type="transmembrane region" description="Helical" evidence="6">
    <location>
        <begin position="457"/>
        <end position="475"/>
    </location>
</feature>
<dbReference type="InterPro" id="IPR018461">
    <property type="entry name" value="Na/H_Antiport_NhaC-like_C"/>
</dbReference>
<evidence type="ECO:0000256" key="3">
    <source>
        <dbReference type="ARBA" id="ARBA00022692"/>
    </source>
</evidence>
<feature type="transmembrane region" description="Helical" evidence="6">
    <location>
        <begin position="12"/>
        <end position="39"/>
    </location>
</feature>
<keyword evidence="2" id="KW-1003">Cell membrane</keyword>
<keyword evidence="9" id="KW-1185">Reference proteome</keyword>
<dbReference type="Pfam" id="PF03553">
    <property type="entry name" value="Na_H_antiporter"/>
    <property type="match status" value="1"/>
</dbReference>
<feature type="transmembrane region" description="Helical" evidence="6">
    <location>
        <begin position="195"/>
        <end position="214"/>
    </location>
</feature>
<comment type="subcellular location">
    <subcellularLocation>
        <location evidence="1">Cell membrane</location>
        <topology evidence="1">Multi-pass membrane protein</topology>
    </subcellularLocation>
</comment>
<evidence type="ECO:0000259" key="7">
    <source>
        <dbReference type="Pfam" id="PF03553"/>
    </source>
</evidence>
<reference evidence="8 9" key="1">
    <citation type="submission" date="2016-10" db="EMBL/GenBank/DDBJ databases">
        <authorList>
            <person name="de Groot N.N."/>
        </authorList>
    </citation>
    <scope>NUCLEOTIDE SEQUENCE [LARGE SCALE GENOMIC DNA]</scope>
    <source>
        <strain evidence="8 9">DSM 18346</strain>
    </source>
</reference>
<feature type="transmembrane region" description="Helical" evidence="6">
    <location>
        <begin position="325"/>
        <end position="350"/>
    </location>
</feature>
<protein>
    <submittedName>
        <fullName evidence="8">Na+/H+ antiporter NhaC</fullName>
    </submittedName>
</protein>
<evidence type="ECO:0000256" key="4">
    <source>
        <dbReference type="ARBA" id="ARBA00022989"/>
    </source>
</evidence>
<dbReference type="OrthoDB" id="9762978at2"/>
<evidence type="ECO:0000256" key="5">
    <source>
        <dbReference type="ARBA" id="ARBA00023136"/>
    </source>
</evidence>
<feature type="transmembrane region" description="Helical" evidence="6">
    <location>
        <begin position="370"/>
        <end position="388"/>
    </location>
</feature>
<dbReference type="AlphaFoldDB" id="A0A1G9H1I4"/>
<evidence type="ECO:0000256" key="1">
    <source>
        <dbReference type="ARBA" id="ARBA00004651"/>
    </source>
</evidence>
<evidence type="ECO:0000256" key="6">
    <source>
        <dbReference type="SAM" id="Phobius"/>
    </source>
</evidence>
<accession>A0A1G9H1I4</accession>
<feature type="transmembrane region" description="Helical" evidence="6">
    <location>
        <begin position="149"/>
        <end position="175"/>
    </location>
</feature>
<dbReference type="PANTHER" id="PTHR43478">
    <property type="entry name" value="NA+/H+ ANTIPORTER-RELATED"/>
    <property type="match status" value="1"/>
</dbReference>
<keyword evidence="3 6" id="KW-0812">Transmembrane</keyword>
<feature type="transmembrane region" description="Helical" evidence="6">
    <location>
        <begin position="59"/>
        <end position="81"/>
    </location>
</feature>
<dbReference type="EMBL" id="FNFP01000007">
    <property type="protein sequence ID" value="SDL06684.1"/>
    <property type="molecule type" value="Genomic_DNA"/>
</dbReference>
<feature type="transmembrane region" description="Helical" evidence="6">
    <location>
        <begin position="400"/>
        <end position="425"/>
    </location>
</feature>
<evidence type="ECO:0000256" key="2">
    <source>
        <dbReference type="ARBA" id="ARBA00022475"/>
    </source>
</evidence>
<dbReference type="STRING" id="393762.SAMN05660472_02554"/>
<keyword evidence="5 6" id="KW-0472">Membrane</keyword>
<feature type="domain" description="Na+/H+ antiporter NhaC-like C-terminal" evidence="7">
    <location>
        <begin position="158"/>
        <end position="474"/>
    </location>
</feature>
<dbReference type="PANTHER" id="PTHR43478:SF1">
    <property type="entry name" value="NA+_H+ ANTIPORTER NHAC-LIKE C-TERMINAL DOMAIN-CONTAINING PROTEIN"/>
    <property type="match status" value="1"/>
</dbReference>
<name>A0A1G9H1I4_9FIRM</name>
<sequence length="476" mass="50140">MDYGFLSILPPFIAIVLALVFKNVFIALFTGCFIGYIILSGGNIITGLNSTLLSFIKVFESNSNTIVIIACGLIGGLTLVVEKSGGLNGFVDYMTNKRSIIKSKKGANVFAWIVGVLTFTSGTLSCLVTGAISRPINDALKVPHEKLSFIVHTTSTPVCVLLPLSGWGAFMIGLIQAQGVDDAASVMVKSIPLNFYALIAVFSIIFFIVTGKDFGPMKRAEERAEKTGLLDEPKNGQAIDEAMAEASAASDGKIEGKTTSPLNMLVPILTMIVTILAVMFITGEGSIIDGKGMDAILWGVFVSLTVAGTMYISQKIFKFQEYLNLVFQGVGGILPVVSILIFAFSIGGVVKQLGTGEYLANNFASLLSPAILPALVFIIGSLISFATGTSMGTMSIMMPLAVPMALAMGVNVPLVAAAVFGGGIFGDHASPISDTTAMSCATSGCDVMDHIKTQLPYALTFGGITITIYLIMGFLF</sequence>
<feature type="transmembrane region" description="Helical" evidence="6">
    <location>
        <begin position="262"/>
        <end position="283"/>
    </location>
</feature>
<evidence type="ECO:0000313" key="9">
    <source>
        <dbReference type="Proteomes" id="UP000198718"/>
    </source>
</evidence>
<dbReference type="Proteomes" id="UP000198718">
    <property type="component" value="Unassembled WGS sequence"/>
</dbReference>